<reference evidence="2" key="1">
    <citation type="journal article" date="2021" name="J Fungi (Basel)">
        <title>Virulence traits and population genomics of the black yeast Aureobasidium melanogenum.</title>
        <authorList>
            <person name="Cernosa A."/>
            <person name="Sun X."/>
            <person name="Gostincar C."/>
            <person name="Fang C."/>
            <person name="Gunde-Cimerman N."/>
            <person name="Song Z."/>
        </authorList>
    </citation>
    <scope>NUCLEOTIDE SEQUENCE</scope>
    <source>
        <strain evidence="2">EXF-8016</strain>
    </source>
</reference>
<protein>
    <submittedName>
        <fullName evidence="2">Uncharacterized protein</fullName>
    </submittedName>
</protein>
<reference evidence="2" key="2">
    <citation type="submission" date="2021-08" db="EMBL/GenBank/DDBJ databases">
        <authorList>
            <person name="Gostincar C."/>
            <person name="Sun X."/>
            <person name="Song Z."/>
            <person name="Gunde-Cimerman N."/>
        </authorList>
    </citation>
    <scope>NUCLEOTIDE SEQUENCE</scope>
    <source>
        <strain evidence="2">EXF-8016</strain>
    </source>
</reference>
<gene>
    <name evidence="2" type="ORF">KCV03_g9786</name>
</gene>
<evidence type="ECO:0000256" key="1">
    <source>
        <dbReference type="SAM" id="MobiDB-lite"/>
    </source>
</evidence>
<sequence length="319" mass="35723">MQHRVCFAPDGHPVGSHADFQSSPFGFESPTVWIGYLDKPKKTYRHFITLQAVIEKAQYNFAKGYKDQFPRYLITCEGRPGRDVPLDEEMKYTAQCSACKSKTNCDRMLVQYFPVDVWDYARGRRTTIFLCALVFKIKGHTMLSLLRHRSQGKFGFQHITGDVSKEMTVEFASSEIGLVDEESADTSNEPNQSLQNTTTTSHYAKSRNRAMVIDLTLDDEDDEPTVKTEQEDIAQTNTETSVPSTENHPSHLDPVPQVDLMKEFAGMMAETVANFGIDALGQPEARRLRLCMGAAAKSGDKALLCQHFGTLHAVLEAGQ</sequence>
<organism evidence="2 3">
    <name type="scientific">Aureobasidium melanogenum</name>
    <name type="common">Aureobasidium pullulans var. melanogenum</name>
    <dbReference type="NCBI Taxonomy" id="46634"/>
    <lineage>
        <taxon>Eukaryota</taxon>
        <taxon>Fungi</taxon>
        <taxon>Dikarya</taxon>
        <taxon>Ascomycota</taxon>
        <taxon>Pezizomycotina</taxon>
        <taxon>Dothideomycetes</taxon>
        <taxon>Dothideomycetidae</taxon>
        <taxon>Dothideales</taxon>
        <taxon>Saccotheciaceae</taxon>
        <taxon>Aureobasidium</taxon>
    </lineage>
</organism>
<feature type="compositionally biased region" description="Polar residues" evidence="1">
    <location>
        <begin position="185"/>
        <end position="202"/>
    </location>
</feature>
<name>A0A9P8GA20_AURME</name>
<feature type="non-terminal residue" evidence="2">
    <location>
        <position position="1"/>
    </location>
</feature>
<dbReference type="Proteomes" id="UP000767238">
    <property type="component" value="Unassembled WGS sequence"/>
</dbReference>
<feature type="region of interest" description="Disordered" evidence="1">
    <location>
        <begin position="218"/>
        <end position="254"/>
    </location>
</feature>
<accession>A0A9P8GA20</accession>
<dbReference type="EMBL" id="JAHFYH010000143">
    <property type="protein sequence ID" value="KAH0211260.1"/>
    <property type="molecule type" value="Genomic_DNA"/>
</dbReference>
<feature type="region of interest" description="Disordered" evidence="1">
    <location>
        <begin position="181"/>
        <end position="202"/>
    </location>
</feature>
<proteinExistence type="predicted"/>
<evidence type="ECO:0000313" key="3">
    <source>
        <dbReference type="Proteomes" id="UP000767238"/>
    </source>
</evidence>
<comment type="caution">
    <text evidence="2">The sequence shown here is derived from an EMBL/GenBank/DDBJ whole genome shotgun (WGS) entry which is preliminary data.</text>
</comment>
<dbReference type="OrthoDB" id="3856276at2759"/>
<evidence type="ECO:0000313" key="2">
    <source>
        <dbReference type="EMBL" id="KAH0211260.1"/>
    </source>
</evidence>
<feature type="compositionally biased region" description="Polar residues" evidence="1">
    <location>
        <begin position="233"/>
        <end position="247"/>
    </location>
</feature>
<dbReference type="AlphaFoldDB" id="A0A9P8GA20"/>